<comment type="subcellular location">
    <subcellularLocation>
        <location evidence="1">Nucleus inner membrane</location>
        <topology evidence="1">Multi-pass membrane protein</topology>
    </subcellularLocation>
</comment>
<dbReference type="InterPro" id="IPR035979">
    <property type="entry name" value="RBD_domain_sf"/>
</dbReference>
<feature type="domain" description="LEM" evidence="9">
    <location>
        <begin position="1"/>
        <end position="45"/>
    </location>
</feature>
<accession>A0A9P0G4M6</accession>
<dbReference type="CDD" id="cd12934">
    <property type="entry name" value="LEM"/>
    <property type="match status" value="1"/>
</dbReference>
<protein>
    <recommendedName>
        <fullName evidence="9">LEM domain-containing protein</fullName>
    </recommendedName>
</protein>
<dbReference type="InterPro" id="IPR012677">
    <property type="entry name" value="Nucleotide-bd_a/b_plait_sf"/>
</dbReference>
<dbReference type="FunFam" id="3.30.70.330:FF:000176">
    <property type="entry name" value="Inner nuclear membrane protein Man1"/>
    <property type="match status" value="1"/>
</dbReference>
<dbReference type="Gene3D" id="3.30.70.330">
    <property type="match status" value="1"/>
</dbReference>
<dbReference type="InterPro" id="IPR018996">
    <property type="entry name" value="Man1/Src1-like_C"/>
</dbReference>
<dbReference type="EMBL" id="OU963867">
    <property type="protein sequence ID" value="CAH0774780.1"/>
    <property type="molecule type" value="Genomic_DNA"/>
</dbReference>
<feature type="region of interest" description="Disordered" evidence="7">
    <location>
        <begin position="42"/>
        <end position="239"/>
    </location>
</feature>
<keyword evidence="6" id="KW-0539">Nucleus</keyword>
<keyword evidence="2" id="KW-0597">Phosphoprotein</keyword>
<dbReference type="Pfam" id="PF03020">
    <property type="entry name" value="LEM"/>
    <property type="match status" value="1"/>
</dbReference>
<dbReference type="GO" id="GO:0031490">
    <property type="term" value="F:chromatin DNA binding"/>
    <property type="evidence" value="ECO:0007669"/>
    <property type="project" value="TreeGrafter"/>
</dbReference>
<feature type="transmembrane region" description="Helical" evidence="8">
    <location>
        <begin position="310"/>
        <end position="330"/>
    </location>
</feature>
<feature type="compositionally biased region" description="Low complexity" evidence="7">
    <location>
        <begin position="109"/>
        <end position="120"/>
    </location>
</feature>
<feature type="compositionally biased region" description="Polar residues" evidence="7">
    <location>
        <begin position="96"/>
        <end position="108"/>
    </location>
</feature>
<dbReference type="GO" id="GO:0030514">
    <property type="term" value="P:negative regulation of BMP signaling pathway"/>
    <property type="evidence" value="ECO:0007669"/>
    <property type="project" value="TreeGrafter"/>
</dbReference>
<sequence>MANIDNISDSELRTRLIGYGYPVGPVTQTTRKILINKLKAFEKDNVDGKVDQNRKLNLSTFSSGEEEEDDSKQSKNRRRSTARSPMGPPKKPPARRSNSASRKATSRASVVSPVEYSSPEPAKKSPSRGRKSTYQEPSSADSSPERSSVSRKAKAANSNHWSNSVPSSSSRDAFETGSDSDLNDMEPTSSRVRSSFLNDSPSSLSRPSTLSSLPSSLRSRFLPSSNSESVSLRSSHTSPLSYKPYASEFAQRLSMGHLNSGNSSYLNVKENDEKDTAPSYSRLLNNVRSRVSDVKKLEYQNYFSKSAQNISLVILLIAVLFFGGLIIMYLNMHFKETPIANSDLTVTVCSLGGKAGVTCILETEVASSKVLLGILYQKLLERAVAVQCGHGPASPVFTFNEAFHVLKTSADLHEWNVQESLGNVKILIRDNPQLGIELSNSGMEIKEPNLPLWCSLKIAVVSSMYFVLYIVTAFVMVVVVQRLYILYKSYQEEQKKVVFKMVEDIVDLLSQQALTNPGDNFLLINHIRDQLIAPSEREKTAKTWAAAVKYIEENESRVLCDEIIVNGEMSKVWRWASHAKPSNRRKTWQGQAFETVEGSVNSQPVSLTQCLKIRHMFDPEMEVGEEWISRVEDAILEKCESVKILHMAVDRKSAEGCVYLKCASPQDAGRAHKALHGFWFDGKLVTVKFLRLERYYERFPEAINFNTPLRPSNDNKLSLQ</sequence>
<evidence type="ECO:0000313" key="10">
    <source>
        <dbReference type="EMBL" id="CAH0774780.1"/>
    </source>
</evidence>
<evidence type="ECO:0000256" key="1">
    <source>
        <dbReference type="ARBA" id="ARBA00004473"/>
    </source>
</evidence>
<dbReference type="PANTHER" id="PTHR13428:SF12">
    <property type="entry name" value="INNER NUCLEAR MEMBRANE PROTEIN MAN1"/>
    <property type="match status" value="1"/>
</dbReference>
<name>A0A9P0G4M6_BEMTA</name>
<dbReference type="PROSITE" id="PS50954">
    <property type="entry name" value="LEM"/>
    <property type="match status" value="1"/>
</dbReference>
<dbReference type="KEGG" id="btab:109041998"/>
<dbReference type="CDD" id="cd12286">
    <property type="entry name" value="RRM_Man1"/>
    <property type="match status" value="1"/>
</dbReference>
<organism evidence="10 11">
    <name type="scientific">Bemisia tabaci</name>
    <name type="common">Sweetpotato whitefly</name>
    <name type="synonym">Aleurodes tabaci</name>
    <dbReference type="NCBI Taxonomy" id="7038"/>
    <lineage>
        <taxon>Eukaryota</taxon>
        <taxon>Metazoa</taxon>
        <taxon>Ecdysozoa</taxon>
        <taxon>Arthropoda</taxon>
        <taxon>Hexapoda</taxon>
        <taxon>Insecta</taxon>
        <taxon>Pterygota</taxon>
        <taxon>Neoptera</taxon>
        <taxon>Paraneoptera</taxon>
        <taxon>Hemiptera</taxon>
        <taxon>Sternorrhyncha</taxon>
        <taxon>Aleyrodoidea</taxon>
        <taxon>Aleyrodidae</taxon>
        <taxon>Aleyrodinae</taxon>
        <taxon>Bemisia</taxon>
    </lineage>
</organism>
<proteinExistence type="predicted"/>
<feature type="compositionally biased region" description="Low complexity" evidence="7">
    <location>
        <begin position="194"/>
        <end position="235"/>
    </location>
</feature>
<keyword evidence="5 8" id="KW-0472">Membrane</keyword>
<evidence type="ECO:0000256" key="2">
    <source>
        <dbReference type="ARBA" id="ARBA00022553"/>
    </source>
</evidence>
<feature type="compositionally biased region" description="Basic and acidic residues" evidence="7">
    <location>
        <begin position="42"/>
        <end position="54"/>
    </location>
</feature>
<evidence type="ECO:0000256" key="4">
    <source>
        <dbReference type="ARBA" id="ARBA00022989"/>
    </source>
</evidence>
<dbReference type="InterPro" id="IPR011015">
    <property type="entry name" value="LEM/LEM-like_dom_sf"/>
</dbReference>
<dbReference type="AlphaFoldDB" id="A0A9P0G4M6"/>
<dbReference type="Gene3D" id="1.10.720.40">
    <property type="match status" value="1"/>
</dbReference>
<dbReference type="InterPro" id="IPR003887">
    <property type="entry name" value="LEM_dom"/>
</dbReference>
<reference evidence="10" key="1">
    <citation type="submission" date="2021-12" db="EMBL/GenBank/DDBJ databases">
        <authorList>
            <person name="King R."/>
        </authorList>
    </citation>
    <scope>NUCLEOTIDE SEQUENCE</scope>
</reference>
<evidence type="ECO:0000256" key="3">
    <source>
        <dbReference type="ARBA" id="ARBA00022692"/>
    </source>
</evidence>
<dbReference type="InterPro" id="IPR034394">
    <property type="entry name" value="Man1_RRM"/>
</dbReference>
<evidence type="ECO:0000259" key="9">
    <source>
        <dbReference type="PROSITE" id="PS50954"/>
    </source>
</evidence>
<keyword evidence="4 8" id="KW-1133">Transmembrane helix</keyword>
<evidence type="ECO:0000256" key="7">
    <source>
        <dbReference type="SAM" id="MobiDB-lite"/>
    </source>
</evidence>
<dbReference type="PANTHER" id="PTHR13428">
    <property type="entry name" value="INNER NUCLEAR MEMBRANE PROTEIN MAN1 LEM DOMAIN CONTAINING PROTEIN"/>
    <property type="match status" value="1"/>
</dbReference>
<evidence type="ECO:0000256" key="6">
    <source>
        <dbReference type="ARBA" id="ARBA00023242"/>
    </source>
</evidence>
<evidence type="ECO:0000256" key="8">
    <source>
        <dbReference type="SAM" id="Phobius"/>
    </source>
</evidence>
<dbReference type="GO" id="GO:0006998">
    <property type="term" value="P:nuclear envelope organization"/>
    <property type="evidence" value="ECO:0007669"/>
    <property type="project" value="TreeGrafter"/>
</dbReference>
<dbReference type="Pfam" id="PF09402">
    <property type="entry name" value="MSC"/>
    <property type="match status" value="1"/>
</dbReference>
<gene>
    <name evidence="10" type="ORF">BEMITA_LOCUS11090</name>
</gene>
<keyword evidence="11" id="KW-1185">Reference proteome</keyword>
<dbReference type="SMART" id="SM00540">
    <property type="entry name" value="LEM"/>
    <property type="match status" value="1"/>
</dbReference>
<feature type="compositionally biased region" description="Low complexity" evidence="7">
    <location>
        <begin position="138"/>
        <end position="147"/>
    </location>
</feature>
<evidence type="ECO:0000256" key="5">
    <source>
        <dbReference type="ARBA" id="ARBA00023136"/>
    </source>
</evidence>
<dbReference type="SUPFAM" id="SSF54928">
    <property type="entry name" value="RNA-binding domain, RBD"/>
    <property type="match status" value="1"/>
</dbReference>
<dbReference type="GO" id="GO:0005637">
    <property type="term" value="C:nuclear inner membrane"/>
    <property type="evidence" value="ECO:0007669"/>
    <property type="project" value="UniProtKB-SubCell"/>
</dbReference>
<dbReference type="InterPro" id="IPR052277">
    <property type="entry name" value="INM_ESCRT-Associated"/>
</dbReference>
<dbReference type="InterPro" id="IPR041885">
    <property type="entry name" value="MAN1_winged_helix_dom"/>
</dbReference>
<dbReference type="SUPFAM" id="SSF63451">
    <property type="entry name" value="LEM domain"/>
    <property type="match status" value="1"/>
</dbReference>
<dbReference type="Proteomes" id="UP001152759">
    <property type="component" value="Chromosome 6"/>
</dbReference>
<evidence type="ECO:0000313" key="11">
    <source>
        <dbReference type="Proteomes" id="UP001152759"/>
    </source>
</evidence>
<feature type="compositionally biased region" description="Low complexity" evidence="7">
    <location>
        <begin position="157"/>
        <end position="170"/>
    </location>
</feature>
<feature type="transmembrane region" description="Helical" evidence="8">
    <location>
        <begin position="466"/>
        <end position="487"/>
    </location>
</feature>
<dbReference type="Gene3D" id="1.10.10.1180">
    <property type="entry name" value="MAN1, winged-helix domain"/>
    <property type="match status" value="1"/>
</dbReference>
<keyword evidence="3 8" id="KW-0812">Transmembrane</keyword>